<dbReference type="AlphaFoldDB" id="A0AAN9SWD0"/>
<accession>A0AAN9SWD0</accession>
<evidence type="ECO:0000313" key="1">
    <source>
        <dbReference type="EMBL" id="KAK7405950.1"/>
    </source>
</evidence>
<dbReference type="EMBL" id="JAYMYS010000002">
    <property type="protein sequence ID" value="KAK7405950.1"/>
    <property type="molecule type" value="Genomic_DNA"/>
</dbReference>
<evidence type="ECO:0000313" key="2">
    <source>
        <dbReference type="Proteomes" id="UP001386955"/>
    </source>
</evidence>
<keyword evidence="2" id="KW-1185">Reference proteome</keyword>
<organism evidence="1 2">
    <name type="scientific">Psophocarpus tetragonolobus</name>
    <name type="common">Winged bean</name>
    <name type="synonym">Dolichos tetragonolobus</name>
    <dbReference type="NCBI Taxonomy" id="3891"/>
    <lineage>
        <taxon>Eukaryota</taxon>
        <taxon>Viridiplantae</taxon>
        <taxon>Streptophyta</taxon>
        <taxon>Embryophyta</taxon>
        <taxon>Tracheophyta</taxon>
        <taxon>Spermatophyta</taxon>
        <taxon>Magnoliopsida</taxon>
        <taxon>eudicotyledons</taxon>
        <taxon>Gunneridae</taxon>
        <taxon>Pentapetalae</taxon>
        <taxon>rosids</taxon>
        <taxon>fabids</taxon>
        <taxon>Fabales</taxon>
        <taxon>Fabaceae</taxon>
        <taxon>Papilionoideae</taxon>
        <taxon>50 kb inversion clade</taxon>
        <taxon>NPAAA clade</taxon>
        <taxon>indigoferoid/millettioid clade</taxon>
        <taxon>Phaseoleae</taxon>
        <taxon>Psophocarpus</taxon>
    </lineage>
</organism>
<reference evidence="1 2" key="1">
    <citation type="submission" date="2024-01" db="EMBL/GenBank/DDBJ databases">
        <title>The genomes of 5 underutilized Papilionoideae crops provide insights into root nodulation and disease resistanc.</title>
        <authorList>
            <person name="Jiang F."/>
        </authorList>
    </citation>
    <scope>NUCLEOTIDE SEQUENCE [LARGE SCALE GENOMIC DNA]</scope>
    <source>
        <strain evidence="1">DUOXIRENSHENG_FW03</strain>
        <tissue evidence="1">Leaves</tissue>
    </source>
</reference>
<comment type="caution">
    <text evidence="1">The sequence shown here is derived from an EMBL/GenBank/DDBJ whole genome shotgun (WGS) entry which is preliminary data.</text>
</comment>
<protein>
    <submittedName>
        <fullName evidence="1">Uncharacterized protein</fullName>
    </submittedName>
</protein>
<sequence length="82" mass="9613">MAVIGKNTKGSFYDQRQRGSKSELLSRVDFHWNQDDIKIQSNLPLLLSDLYRRARGKSRIKGSKKIIHRIQFTANMENHNQK</sequence>
<proteinExistence type="predicted"/>
<dbReference type="Proteomes" id="UP001386955">
    <property type="component" value="Unassembled WGS sequence"/>
</dbReference>
<gene>
    <name evidence="1" type="ORF">VNO78_07562</name>
</gene>
<name>A0AAN9SWD0_PSOTE</name>